<evidence type="ECO:0000313" key="3">
    <source>
        <dbReference type="Proteomes" id="UP000184452"/>
    </source>
</evidence>
<accession>A0A1M6B7Q8</accession>
<dbReference type="STRING" id="758803.SAMN05421803_101247"/>
<dbReference type="PANTHER" id="PTHR35525">
    <property type="entry name" value="BLL6575 PROTEIN"/>
    <property type="match status" value="1"/>
</dbReference>
<dbReference type="AlphaFoldDB" id="A0A1M6B7Q8"/>
<dbReference type="Pfam" id="PF07336">
    <property type="entry name" value="ABATE"/>
    <property type="match status" value="1"/>
</dbReference>
<protein>
    <submittedName>
        <fullName evidence="2">Conserved protein containing a Zn-ribbon-like motif, possibly RNA-binding</fullName>
    </submittedName>
</protein>
<sequence>MGEPVDERGIMDGRLALELAGTIRHDGSGRVADDLDGAGGTARWLASVAALLPDGAPARVDEEIHAQVVTLRGAVRALFARAVAPGPPSPADTHLQPPADEALSLLNAAAARQPVVPRLRWEGPDVPSVEYAPGGGCPDAVAALARAAIVFLDGPERDRLRACTAPSCARYFVQAHGRQQWCGTACGNRARAARHYRRHAAART</sequence>
<dbReference type="InterPro" id="IPR021005">
    <property type="entry name" value="Znf_CGNR"/>
</dbReference>
<dbReference type="InterPro" id="IPR010852">
    <property type="entry name" value="ABATE"/>
</dbReference>
<dbReference type="InterPro" id="IPR023286">
    <property type="entry name" value="ABATE_dom_sf"/>
</dbReference>
<proteinExistence type="predicted"/>
<keyword evidence="3" id="KW-1185">Reference proteome</keyword>
<feature type="domain" description="Zinc finger CGNR" evidence="1">
    <location>
        <begin position="159"/>
        <end position="199"/>
    </location>
</feature>
<dbReference type="SUPFAM" id="SSF160904">
    <property type="entry name" value="Jann2411-like"/>
    <property type="match status" value="1"/>
</dbReference>
<gene>
    <name evidence="2" type="ORF">SAMN05421803_101247</name>
</gene>
<name>A0A1M6B7Q8_9ACTN</name>
<dbReference type="Pfam" id="PF11706">
    <property type="entry name" value="zf-CGNR"/>
    <property type="match status" value="1"/>
</dbReference>
<dbReference type="PANTHER" id="PTHR35525:SF3">
    <property type="entry name" value="BLL6575 PROTEIN"/>
    <property type="match status" value="1"/>
</dbReference>
<evidence type="ECO:0000313" key="2">
    <source>
        <dbReference type="EMBL" id="SHI44730.1"/>
    </source>
</evidence>
<dbReference type="EMBL" id="FQZK01000001">
    <property type="protein sequence ID" value="SHI44730.1"/>
    <property type="molecule type" value="Genomic_DNA"/>
</dbReference>
<reference evidence="2 3" key="1">
    <citation type="submission" date="2016-11" db="EMBL/GenBank/DDBJ databases">
        <authorList>
            <person name="Jaros S."/>
            <person name="Januszkiewicz K."/>
            <person name="Wedrychowicz H."/>
        </authorList>
    </citation>
    <scope>NUCLEOTIDE SEQUENCE [LARGE SCALE GENOMIC DNA]</scope>
    <source>
        <strain evidence="2 3">CGMCC 4.5723</strain>
    </source>
</reference>
<dbReference type="Proteomes" id="UP000184452">
    <property type="component" value="Unassembled WGS sequence"/>
</dbReference>
<organism evidence="2 3">
    <name type="scientific">Nocardiopsis flavescens</name>
    <dbReference type="NCBI Taxonomy" id="758803"/>
    <lineage>
        <taxon>Bacteria</taxon>
        <taxon>Bacillati</taxon>
        <taxon>Actinomycetota</taxon>
        <taxon>Actinomycetes</taxon>
        <taxon>Streptosporangiales</taxon>
        <taxon>Nocardiopsidaceae</taxon>
        <taxon>Nocardiopsis</taxon>
    </lineage>
</organism>
<evidence type="ECO:0000259" key="1">
    <source>
        <dbReference type="Pfam" id="PF11706"/>
    </source>
</evidence>
<dbReference type="Gene3D" id="1.10.3300.10">
    <property type="entry name" value="Jann2411-like domain"/>
    <property type="match status" value="1"/>
</dbReference>
<dbReference type="RefSeq" id="WP_245832697.1">
    <property type="nucleotide sequence ID" value="NZ_FQZK01000001.1"/>
</dbReference>